<evidence type="ECO:0008006" key="3">
    <source>
        <dbReference type="Google" id="ProtNLM"/>
    </source>
</evidence>
<dbReference type="Proteomes" id="UP000076959">
    <property type="component" value="Unassembled WGS sequence"/>
</dbReference>
<evidence type="ECO:0000313" key="1">
    <source>
        <dbReference type="EMBL" id="OAE99686.1"/>
    </source>
</evidence>
<accession>A0A176Y8L6</accession>
<organism evidence="1 2">
    <name type="scientific">Bradyrhizobium centrolobii</name>
    <dbReference type="NCBI Taxonomy" id="1505087"/>
    <lineage>
        <taxon>Bacteria</taxon>
        <taxon>Pseudomonadati</taxon>
        <taxon>Pseudomonadota</taxon>
        <taxon>Alphaproteobacteria</taxon>
        <taxon>Hyphomicrobiales</taxon>
        <taxon>Nitrobacteraceae</taxon>
        <taxon>Bradyrhizobium</taxon>
    </lineage>
</organism>
<dbReference type="AlphaFoldDB" id="A0A176Y8L6"/>
<keyword evidence="2" id="KW-1185">Reference proteome</keyword>
<gene>
    <name evidence="1" type="ORF">AYJ54_32930</name>
</gene>
<protein>
    <recommendedName>
        <fullName evidence="3">Dihydrodipicolinate synthase family protein</fullName>
    </recommendedName>
</protein>
<dbReference type="InterPro" id="IPR013785">
    <property type="entry name" value="Aldolase_TIM"/>
</dbReference>
<comment type="caution">
    <text evidence="1">The sequence shown here is derived from an EMBL/GenBank/DDBJ whole genome shotgun (WGS) entry which is preliminary data.</text>
</comment>
<proteinExistence type="predicted"/>
<evidence type="ECO:0000313" key="2">
    <source>
        <dbReference type="Proteomes" id="UP000076959"/>
    </source>
</evidence>
<dbReference type="RefSeq" id="WP_063708330.1">
    <property type="nucleotide sequence ID" value="NZ_LUUB01000118.1"/>
</dbReference>
<dbReference type="OrthoDB" id="6142028at2"/>
<dbReference type="Gene3D" id="3.20.20.70">
    <property type="entry name" value="Aldolase class I"/>
    <property type="match status" value="1"/>
</dbReference>
<name>A0A176Y8L6_9BRAD</name>
<dbReference type="STRING" id="1505087.AYJ54_32930"/>
<sequence>MSKAKKGVYAAAITPIGADGEPDLKGLINYCRGLIAIGCDGVPPLGTMGAAALPFLFRQRVPEALARDVA</sequence>
<reference evidence="1 2" key="1">
    <citation type="submission" date="2016-03" db="EMBL/GenBank/DDBJ databases">
        <title>Draft Genome Sequence of the Strain BR 10245 (Bradyrhizobium sp.) isolated from nodules of Centrolobium paraense.</title>
        <authorList>
            <person name="Simoes-Araujo J.L.Sr."/>
            <person name="Barauna A.C."/>
            <person name="Silva K."/>
            <person name="Zilli J.E."/>
        </authorList>
    </citation>
    <scope>NUCLEOTIDE SEQUENCE [LARGE SCALE GENOMIC DNA]</scope>
    <source>
        <strain evidence="1 2">BR 10245</strain>
    </source>
</reference>
<dbReference type="EMBL" id="LUUB01000118">
    <property type="protein sequence ID" value="OAE99686.1"/>
    <property type="molecule type" value="Genomic_DNA"/>
</dbReference>
<dbReference type="SUPFAM" id="SSF51569">
    <property type="entry name" value="Aldolase"/>
    <property type="match status" value="1"/>
</dbReference>